<dbReference type="InterPro" id="IPR050309">
    <property type="entry name" value="Type-B_Carboxylest/Lipase"/>
</dbReference>
<feature type="signal peptide" evidence="4">
    <location>
        <begin position="1"/>
        <end position="22"/>
    </location>
</feature>
<dbReference type="GO" id="GO:0016787">
    <property type="term" value="F:hydrolase activity"/>
    <property type="evidence" value="ECO:0007669"/>
    <property type="project" value="UniProtKB-KW"/>
</dbReference>
<dbReference type="InterPro" id="IPR019826">
    <property type="entry name" value="Carboxylesterase_B_AS"/>
</dbReference>
<evidence type="ECO:0000259" key="5">
    <source>
        <dbReference type="Pfam" id="PF00135"/>
    </source>
</evidence>
<gene>
    <name evidence="6" type="ORF">L210DRAFT_3386085</name>
</gene>
<keyword evidence="4" id="KW-0732">Signal</keyword>
<organism evidence="6 7">
    <name type="scientific">Boletus edulis BED1</name>
    <dbReference type="NCBI Taxonomy" id="1328754"/>
    <lineage>
        <taxon>Eukaryota</taxon>
        <taxon>Fungi</taxon>
        <taxon>Dikarya</taxon>
        <taxon>Basidiomycota</taxon>
        <taxon>Agaricomycotina</taxon>
        <taxon>Agaricomycetes</taxon>
        <taxon>Agaricomycetidae</taxon>
        <taxon>Boletales</taxon>
        <taxon>Boletineae</taxon>
        <taxon>Boletaceae</taxon>
        <taxon>Boletoideae</taxon>
        <taxon>Boletus</taxon>
    </lineage>
</organism>
<dbReference type="PROSITE" id="PS00122">
    <property type="entry name" value="CARBOXYLESTERASE_B_1"/>
    <property type="match status" value="1"/>
</dbReference>
<accession>A0AAD4C8Y0</accession>
<protein>
    <recommendedName>
        <fullName evidence="4">Carboxylic ester hydrolase</fullName>
        <ecNumber evidence="4">3.1.1.-</ecNumber>
    </recommendedName>
</protein>
<dbReference type="AlphaFoldDB" id="A0AAD4C8Y0"/>
<comment type="caution">
    <text evidence="6">The sequence shown here is derived from an EMBL/GenBank/DDBJ whole genome shotgun (WGS) entry which is preliminary data.</text>
</comment>
<reference evidence="6" key="1">
    <citation type="submission" date="2019-10" db="EMBL/GenBank/DDBJ databases">
        <authorList>
            <consortium name="DOE Joint Genome Institute"/>
            <person name="Kuo A."/>
            <person name="Miyauchi S."/>
            <person name="Kiss E."/>
            <person name="Drula E."/>
            <person name="Kohler A."/>
            <person name="Sanchez-Garcia M."/>
            <person name="Andreopoulos B."/>
            <person name="Barry K.W."/>
            <person name="Bonito G."/>
            <person name="Buee M."/>
            <person name="Carver A."/>
            <person name="Chen C."/>
            <person name="Cichocki N."/>
            <person name="Clum A."/>
            <person name="Culley D."/>
            <person name="Crous P.W."/>
            <person name="Fauchery L."/>
            <person name="Girlanda M."/>
            <person name="Hayes R."/>
            <person name="Keri Z."/>
            <person name="LaButti K."/>
            <person name="Lipzen A."/>
            <person name="Lombard V."/>
            <person name="Magnuson J."/>
            <person name="Maillard F."/>
            <person name="Morin E."/>
            <person name="Murat C."/>
            <person name="Nolan M."/>
            <person name="Ohm R."/>
            <person name="Pangilinan J."/>
            <person name="Pereira M."/>
            <person name="Perotto S."/>
            <person name="Peter M."/>
            <person name="Riley R."/>
            <person name="Sitrit Y."/>
            <person name="Stielow B."/>
            <person name="Szollosi G."/>
            <person name="Zifcakova L."/>
            <person name="Stursova M."/>
            <person name="Spatafora J.W."/>
            <person name="Tedersoo L."/>
            <person name="Vaario L.-M."/>
            <person name="Yamada A."/>
            <person name="Yan M."/>
            <person name="Wang P."/>
            <person name="Xu J."/>
            <person name="Bruns T."/>
            <person name="Baldrian P."/>
            <person name="Vilgalys R."/>
            <person name="Henrissat B."/>
            <person name="Grigoriev I.V."/>
            <person name="Hibbett D."/>
            <person name="Nagy L.G."/>
            <person name="Martin F.M."/>
        </authorList>
    </citation>
    <scope>NUCLEOTIDE SEQUENCE</scope>
    <source>
        <strain evidence="6">BED1</strain>
    </source>
</reference>
<dbReference type="EMBL" id="WHUW01000002">
    <property type="protein sequence ID" value="KAF8451108.1"/>
    <property type="molecule type" value="Genomic_DNA"/>
</dbReference>
<evidence type="ECO:0000256" key="2">
    <source>
        <dbReference type="ARBA" id="ARBA00010515"/>
    </source>
</evidence>
<dbReference type="InterPro" id="IPR002168">
    <property type="entry name" value="Lipase_GDXG_HIS_AS"/>
</dbReference>
<evidence type="ECO:0000313" key="6">
    <source>
        <dbReference type="EMBL" id="KAF8451108.1"/>
    </source>
</evidence>
<evidence type="ECO:0000256" key="3">
    <source>
        <dbReference type="ARBA" id="ARBA00022801"/>
    </source>
</evidence>
<dbReference type="Pfam" id="PF00135">
    <property type="entry name" value="COesterase"/>
    <property type="match status" value="1"/>
</dbReference>
<proteinExistence type="inferred from homology"/>
<comment type="similarity">
    <text evidence="2">Belongs to the 'GDXG' lipolytic enzyme family.</text>
</comment>
<dbReference type="InterPro" id="IPR029058">
    <property type="entry name" value="AB_hydrolase_fold"/>
</dbReference>
<dbReference type="EC" id="3.1.1.-" evidence="4"/>
<name>A0AAD4C8Y0_BOLED</name>
<keyword evidence="7" id="KW-1185">Reference proteome</keyword>
<feature type="domain" description="Carboxylesterase type B" evidence="5">
    <location>
        <begin position="25"/>
        <end position="447"/>
    </location>
</feature>
<dbReference type="PROSITE" id="PS01173">
    <property type="entry name" value="LIPASE_GDXG_HIS"/>
    <property type="match status" value="1"/>
</dbReference>
<reference evidence="6" key="2">
    <citation type="journal article" date="2020" name="Nat. Commun.">
        <title>Large-scale genome sequencing of mycorrhizal fungi provides insights into the early evolution of symbiotic traits.</title>
        <authorList>
            <person name="Miyauchi S."/>
            <person name="Kiss E."/>
            <person name="Kuo A."/>
            <person name="Drula E."/>
            <person name="Kohler A."/>
            <person name="Sanchez-Garcia M."/>
            <person name="Morin E."/>
            <person name="Andreopoulos B."/>
            <person name="Barry K.W."/>
            <person name="Bonito G."/>
            <person name="Buee M."/>
            <person name="Carver A."/>
            <person name="Chen C."/>
            <person name="Cichocki N."/>
            <person name="Clum A."/>
            <person name="Culley D."/>
            <person name="Crous P.W."/>
            <person name="Fauchery L."/>
            <person name="Girlanda M."/>
            <person name="Hayes R.D."/>
            <person name="Keri Z."/>
            <person name="LaButti K."/>
            <person name="Lipzen A."/>
            <person name="Lombard V."/>
            <person name="Magnuson J."/>
            <person name="Maillard F."/>
            <person name="Murat C."/>
            <person name="Nolan M."/>
            <person name="Ohm R.A."/>
            <person name="Pangilinan J."/>
            <person name="Pereira M.F."/>
            <person name="Perotto S."/>
            <person name="Peter M."/>
            <person name="Pfister S."/>
            <person name="Riley R."/>
            <person name="Sitrit Y."/>
            <person name="Stielow J.B."/>
            <person name="Szollosi G."/>
            <person name="Zifcakova L."/>
            <person name="Stursova M."/>
            <person name="Spatafora J.W."/>
            <person name="Tedersoo L."/>
            <person name="Vaario L.M."/>
            <person name="Yamada A."/>
            <person name="Yan M."/>
            <person name="Wang P."/>
            <person name="Xu J."/>
            <person name="Bruns T."/>
            <person name="Baldrian P."/>
            <person name="Vilgalys R."/>
            <person name="Dunand C."/>
            <person name="Henrissat B."/>
            <person name="Grigoriev I.V."/>
            <person name="Hibbett D."/>
            <person name="Nagy L.G."/>
            <person name="Martin F.M."/>
        </authorList>
    </citation>
    <scope>NUCLEOTIDE SEQUENCE</scope>
    <source>
        <strain evidence="6">BED1</strain>
    </source>
</reference>
<evidence type="ECO:0000313" key="7">
    <source>
        <dbReference type="Proteomes" id="UP001194468"/>
    </source>
</evidence>
<dbReference type="InterPro" id="IPR002018">
    <property type="entry name" value="CarbesteraseB"/>
</dbReference>
<evidence type="ECO:0000256" key="1">
    <source>
        <dbReference type="ARBA" id="ARBA00005964"/>
    </source>
</evidence>
<dbReference type="SUPFAM" id="SSF53474">
    <property type="entry name" value="alpha/beta-Hydrolases"/>
    <property type="match status" value="1"/>
</dbReference>
<keyword evidence="3 4" id="KW-0378">Hydrolase</keyword>
<evidence type="ECO:0000256" key="4">
    <source>
        <dbReference type="RuleBase" id="RU361235"/>
    </source>
</evidence>
<sequence length="538" mass="56757">MGLLNVGLLTVFQLSLCLGVFAADPIVDLGYAQYQGVVNTQLNVTNFLGVRYAAAPVGNLRWAAPQVPPTVSDVQQATSEPNECYQAGLGSSSTNPLTAAKKRDVSQSEDCLFLNVHVPGPTVNAVSSGGHPVVVWIHGGGYVGGSASGYDGSSLVFQSQNSAIVVVIQYRLGLFGFLPGAAVESGGVLNAGLLDQNFALQWVQAHMSKFGGDPTKVTIWGQSAGAGSVLQHVVANGGNTQPALFTTALTSSTYLPPQYNYNDLCFLLDEMLSLMLGQCSCSSSSDTLSCLRSADTGTLSNVNNQIESNGLYGTATFVPVVDGTFIIERPTVTLGKGKHNGQALYSVTNLNEGNQFVQKSLTMSASQYISQMFPNIKASEADSLAALYADFGTNVDQAIAGMSEAIIVCPTYYLMKAFGNNAWKGEFTVSPATHGSDIGYYFTTSTSQIAVAFSESFLAMVTSGNVVNKYNLADDLPSSWSNWASGDTEMVFNTMSDGSSDLYTLTTDSGLLNRCAYVPVSSLFLARALADRDIAVLG</sequence>
<feature type="chain" id="PRO_5041779795" description="Carboxylic ester hydrolase" evidence="4">
    <location>
        <begin position="23"/>
        <end position="538"/>
    </location>
</feature>
<comment type="similarity">
    <text evidence="1 4">Belongs to the type-B carboxylesterase/lipase family.</text>
</comment>
<dbReference type="Proteomes" id="UP001194468">
    <property type="component" value="Unassembled WGS sequence"/>
</dbReference>
<dbReference type="Gene3D" id="3.40.50.1820">
    <property type="entry name" value="alpha/beta hydrolase"/>
    <property type="match status" value="1"/>
</dbReference>
<dbReference type="PANTHER" id="PTHR11559">
    <property type="entry name" value="CARBOXYLESTERASE"/>
    <property type="match status" value="1"/>
</dbReference>